<name>A0ACC1JV78_9FUNG</name>
<reference evidence="1" key="1">
    <citation type="submission" date="2022-07" db="EMBL/GenBank/DDBJ databases">
        <title>Phylogenomic reconstructions and comparative analyses of Kickxellomycotina fungi.</title>
        <authorList>
            <person name="Reynolds N.K."/>
            <person name="Stajich J.E."/>
            <person name="Barry K."/>
            <person name="Grigoriev I.V."/>
            <person name="Crous P."/>
            <person name="Smith M.E."/>
        </authorList>
    </citation>
    <scope>NUCLEOTIDE SEQUENCE</scope>
    <source>
        <strain evidence="1">CBS 109366</strain>
    </source>
</reference>
<proteinExistence type="predicted"/>
<dbReference type="EMBL" id="JANBUJ010001284">
    <property type="protein sequence ID" value="KAJ2767999.1"/>
    <property type="molecule type" value="Genomic_DNA"/>
</dbReference>
<evidence type="ECO:0000313" key="2">
    <source>
        <dbReference type="Proteomes" id="UP001140234"/>
    </source>
</evidence>
<comment type="caution">
    <text evidence="1">The sequence shown here is derived from an EMBL/GenBank/DDBJ whole genome shotgun (WGS) entry which is preliminary data.</text>
</comment>
<protein>
    <submittedName>
        <fullName evidence="1">Uncharacterized protein</fullName>
    </submittedName>
</protein>
<feature type="non-terminal residue" evidence="1">
    <location>
        <position position="1"/>
    </location>
</feature>
<organism evidence="1 2">
    <name type="scientific">Coemansia nantahalensis</name>
    <dbReference type="NCBI Taxonomy" id="2789366"/>
    <lineage>
        <taxon>Eukaryota</taxon>
        <taxon>Fungi</taxon>
        <taxon>Fungi incertae sedis</taxon>
        <taxon>Zoopagomycota</taxon>
        <taxon>Kickxellomycotina</taxon>
        <taxon>Kickxellomycetes</taxon>
        <taxon>Kickxellales</taxon>
        <taxon>Kickxellaceae</taxon>
        <taxon>Coemansia</taxon>
    </lineage>
</organism>
<gene>
    <name evidence="1" type="ORF">IWQ57_003721</name>
</gene>
<accession>A0ACC1JV78</accession>
<keyword evidence="2" id="KW-1185">Reference proteome</keyword>
<dbReference type="Proteomes" id="UP001140234">
    <property type="component" value="Unassembled WGS sequence"/>
</dbReference>
<sequence length="172" mass="19476">YVFYMYTYATWAYVSGVVGFASILTIAVHLFRTRRATRRALRASAELYGPSRSLLHLGHINILHKTLFNIAWLPLTPIVSLWFNAALVSIAYYRQDTSIPANFISFVLLCLQSLLLGLPLLINPAMRAALAKQLRERRQARQAARTTPHLPLPPLRLPLRLPLPLHNAQLDP</sequence>
<evidence type="ECO:0000313" key="1">
    <source>
        <dbReference type="EMBL" id="KAJ2767999.1"/>
    </source>
</evidence>